<evidence type="ECO:0000313" key="5">
    <source>
        <dbReference type="Proteomes" id="UP000183700"/>
    </source>
</evidence>
<evidence type="ECO:0000313" key="4">
    <source>
        <dbReference type="EMBL" id="OJG35455.1"/>
    </source>
</evidence>
<keyword evidence="5" id="KW-1185">Reference proteome</keyword>
<dbReference type="OrthoDB" id="2194299at2"/>
<dbReference type="STRING" id="319970.RV00_GL002640"/>
<feature type="compositionally biased region" description="Acidic residues" evidence="2">
    <location>
        <begin position="69"/>
        <end position="82"/>
    </location>
</feature>
<feature type="domain" description="DUF4097" evidence="3">
    <location>
        <begin position="365"/>
        <end position="550"/>
    </location>
</feature>
<organism evidence="4 5">
    <name type="scientific">Enterococcus devriesei</name>
    <dbReference type="NCBI Taxonomy" id="319970"/>
    <lineage>
        <taxon>Bacteria</taxon>
        <taxon>Bacillati</taxon>
        <taxon>Bacillota</taxon>
        <taxon>Bacilli</taxon>
        <taxon>Lactobacillales</taxon>
        <taxon>Enterococcaceae</taxon>
        <taxon>Enterococcus</taxon>
    </lineage>
</organism>
<feature type="compositionally biased region" description="Basic and acidic residues" evidence="2">
    <location>
        <begin position="58"/>
        <end position="67"/>
    </location>
</feature>
<dbReference type="Proteomes" id="UP000183700">
    <property type="component" value="Unassembled WGS sequence"/>
</dbReference>
<reference evidence="4 5" key="1">
    <citation type="submission" date="2014-12" db="EMBL/GenBank/DDBJ databases">
        <title>Draft genome sequences of 29 type strains of Enterococci.</title>
        <authorList>
            <person name="Zhong Z."/>
            <person name="Sun Z."/>
            <person name="Liu W."/>
            <person name="Zhang W."/>
            <person name="Zhang H."/>
        </authorList>
    </citation>
    <scope>NUCLEOTIDE SEQUENCE [LARGE SCALE GENOMIC DNA]</scope>
    <source>
        <strain evidence="4 5">DSM 22802</strain>
    </source>
</reference>
<comment type="caution">
    <text evidence="4">The sequence shown here is derived from an EMBL/GenBank/DDBJ whole genome shotgun (WGS) entry which is preliminary data.</text>
</comment>
<dbReference type="InterPro" id="IPR058219">
    <property type="entry name" value="LiaX"/>
</dbReference>
<name>A0A1L8STX6_9ENTE</name>
<dbReference type="RefSeq" id="WP_071862430.1">
    <property type="nucleotide sequence ID" value="NZ_JBHLVS010000013.1"/>
</dbReference>
<dbReference type="AlphaFoldDB" id="A0A1L8STX6"/>
<dbReference type="InterPro" id="IPR025164">
    <property type="entry name" value="Toastrack_DUF4097"/>
</dbReference>
<dbReference type="EMBL" id="JXKM01000006">
    <property type="protein sequence ID" value="OJG35455.1"/>
    <property type="molecule type" value="Genomic_DNA"/>
</dbReference>
<feature type="region of interest" description="Disordered" evidence="2">
    <location>
        <begin position="29"/>
        <end position="117"/>
    </location>
</feature>
<evidence type="ECO:0000256" key="1">
    <source>
        <dbReference type="SAM" id="Coils"/>
    </source>
</evidence>
<sequence length="557" mass="61870">MNEREQILASIKKGILSSEEGLDLLEHLEKNHAAAEQSAEAAIEDTPLPAEKPATTFEKTEESKPTTEAEPEFLQEETENVDIEVGSKSDSSTVSAPKVAGKSEPEIKPTPQPTDSVTSLLNEWEHIGTTGSTTSKDSVTEKIDEFDQALQAKSKQLRENQEEYRELNLEAELGIISAENQPRYQQLKEEIDQLESEIQQLKQARETPETEYYTASEEAPNFFGIPDDFDQQRYSPLDRPTEEPQNFAGRLERLMNKTVQAVSETVNGSGAFKDIGKQMPQRRNVHFSHQFLFESIDATLLDIKLAKGKVILKAWTDETVSDVKVDAEVTLLAAVEDADPLEAFLERSQIEIDDYQIRFHVPNKRVEATLTFYLPRRHYQQAKLQLLTSDLRVEELAAKEVLIKSTAGTIRIEDLDASSLEIQGTNNQIELQAGDILESTIETVNGTIISKAAIISGDYATINGDIKITAGNENLKKIKASAVDGDVKVALPKGLGLKGTGKTDQGTINYRFANCETVRERNEGNQKTLHFQRSADETARITVSSKAGNIFLKDSDS</sequence>
<keyword evidence="1" id="KW-0175">Coiled coil</keyword>
<proteinExistence type="predicted"/>
<gene>
    <name evidence="4" type="ORF">RV00_GL002640</name>
</gene>
<accession>A0A1L8STX6</accession>
<evidence type="ECO:0000259" key="3">
    <source>
        <dbReference type="Pfam" id="PF13349"/>
    </source>
</evidence>
<protein>
    <recommendedName>
        <fullName evidence="3">DUF4097 domain-containing protein</fullName>
    </recommendedName>
</protein>
<dbReference type="Pfam" id="PF13349">
    <property type="entry name" value="DUF4097"/>
    <property type="match status" value="1"/>
</dbReference>
<dbReference type="NCBIfam" id="NF038025">
    <property type="entry name" value="dapto_LiaX"/>
    <property type="match status" value="1"/>
</dbReference>
<evidence type="ECO:0000256" key="2">
    <source>
        <dbReference type="SAM" id="MobiDB-lite"/>
    </source>
</evidence>
<feature type="coiled-coil region" evidence="1">
    <location>
        <begin position="143"/>
        <end position="211"/>
    </location>
</feature>